<name>A0A380WIB6_AMIAI</name>
<dbReference type="PANTHER" id="PTHR43861:SF1">
    <property type="entry name" value="TRANS-ACONITATE 2-METHYLTRANSFERASE"/>
    <property type="match status" value="1"/>
</dbReference>
<dbReference type="EMBL" id="UFSM01000001">
    <property type="protein sequence ID" value="SUU87904.1"/>
    <property type="molecule type" value="Genomic_DNA"/>
</dbReference>
<keyword evidence="2 4" id="KW-0808">Transferase</keyword>
<evidence type="ECO:0000256" key="1">
    <source>
        <dbReference type="ARBA" id="ARBA00022603"/>
    </source>
</evidence>
<keyword evidence="1 4" id="KW-0489">Methyltransferase</keyword>
<evidence type="ECO:0000313" key="4">
    <source>
        <dbReference type="EMBL" id="SUU87904.1"/>
    </source>
</evidence>
<dbReference type="Gene3D" id="3.40.50.150">
    <property type="entry name" value="Vaccinia Virus protein VP39"/>
    <property type="match status" value="1"/>
</dbReference>
<gene>
    <name evidence="4" type="ORF">NCTC10684_01107</name>
</gene>
<accession>A0A380WIB6</accession>
<dbReference type="Pfam" id="PF13649">
    <property type="entry name" value="Methyltransf_25"/>
    <property type="match status" value="1"/>
</dbReference>
<dbReference type="AlphaFoldDB" id="A0A380WIB6"/>
<reference evidence="4 5" key="1">
    <citation type="submission" date="2018-06" db="EMBL/GenBank/DDBJ databases">
        <authorList>
            <consortium name="Pathogen Informatics"/>
            <person name="Doyle S."/>
        </authorList>
    </citation>
    <scope>NUCLEOTIDE SEQUENCE [LARGE SCALE GENOMIC DNA]</scope>
    <source>
        <strain evidence="4 5">NCTC10684</strain>
    </source>
</reference>
<dbReference type="InterPro" id="IPR029063">
    <property type="entry name" value="SAM-dependent_MTases_sf"/>
</dbReference>
<organism evidence="4 5">
    <name type="scientific">Aminobacter aminovorans</name>
    <name type="common">Chelatobacter heintzii</name>
    <dbReference type="NCBI Taxonomy" id="83263"/>
    <lineage>
        <taxon>Bacteria</taxon>
        <taxon>Pseudomonadati</taxon>
        <taxon>Pseudomonadota</taxon>
        <taxon>Alphaproteobacteria</taxon>
        <taxon>Hyphomicrobiales</taxon>
        <taxon>Phyllobacteriaceae</taxon>
        <taxon>Aminobacter</taxon>
    </lineage>
</organism>
<dbReference type="CDD" id="cd02440">
    <property type="entry name" value="AdoMet_MTases"/>
    <property type="match status" value="1"/>
</dbReference>
<dbReference type="GO" id="GO:0008168">
    <property type="term" value="F:methyltransferase activity"/>
    <property type="evidence" value="ECO:0007669"/>
    <property type="project" value="UniProtKB-KW"/>
</dbReference>
<dbReference type="GO" id="GO:0032259">
    <property type="term" value="P:methylation"/>
    <property type="evidence" value="ECO:0007669"/>
    <property type="project" value="UniProtKB-KW"/>
</dbReference>
<evidence type="ECO:0000259" key="3">
    <source>
        <dbReference type="Pfam" id="PF13649"/>
    </source>
</evidence>
<dbReference type="RefSeq" id="WP_115730339.1">
    <property type="nucleotide sequence ID" value="NZ_BAAAVY010000010.1"/>
</dbReference>
<dbReference type="Proteomes" id="UP000254701">
    <property type="component" value="Unassembled WGS sequence"/>
</dbReference>
<dbReference type="InterPro" id="IPR041698">
    <property type="entry name" value="Methyltransf_25"/>
</dbReference>
<sequence>MATPERIVWAIGHLGIQPGDRLLEIGCGRGIAMAEIMPLLIGGHVTGLDRSGSAISSAEERNRPAISAGKAAFAQGALAEWNGSGRPFDKVFAINVNLFWLEAARELKLIRSLLAPEGRLYLFFEPPSAGQIPTIERAVEVRLKAAGYVLEKTLHGPDPQPPLLGMIAKPS</sequence>
<evidence type="ECO:0000313" key="5">
    <source>
        <dbReference type="Proteomes" id="UP000254701"/>
    </source>
</evidence>
<dbReference type="OrthoDB" id="4571118at2"/>
<dbReference type="PANTHER" id="PTHR43861">
    <property type="entry name" value="TRANS-ACONITATE 2-METHYLTRANSFERASE-RELATED"/>
    <property type="match status" value="1"/>
</dbReference>
<proteinExistence type="predicted"/>
<dbReference type="SUPFAM" id="SSF53335">
    <property type="entry name" value="S-adenosyl-L-methionine-dependent methyltransferases"/>
    <property type="match status" value="1"/>
</dbReference>
<feature type="domain" description="Methyltransferase" evidence="3">
    <location>
        <begin position="23"/>
        <end position="118"/>
    </location>
</feature>
<protein>
    <submittedName>
        <fullName evidence="4">Trans-aconitate methyltransferase</fullName>
    </submittedName>
</protein>
<evidence type="ECO:0000256" key="2">
    <source>
        <dbReference type="ARBA" id="ARBA00022679"/>
    </source>
</evidence>